<reference evidence="1 2" key="1">
    <citation type="submission" date="2016-10" db="EMBL/GenBank/DDBJ databases">
        <authorList>
            <person name="de Groot N.N."/>
        </authorList>
    </citation>
    <scope>NUCLEOTIDE SEQUENCE [LARGE SCALE GENOMIC DNA]</scope>
    <source>
        <strain evidence="1 2">CGMCC 1.7005</strain>
    </source>
</reference>
<organism evidence="1 2">
    <name type="scientific">Lishizhenia tianjinensis</name>
    <dbReference type="NCBI Taxonomy" id="477690"/>
    <lineage>
        <taxon>Bacteria</taxon>
        <taxon>Pseudomonadati</taxon>
        <taxon>Bacteroidota</taxon>
        <taxon>Flavobacteriia</taxon>
        <taxon>Flavobacteriales</taxon>
        <taxon>Crocinitomicaceae</taxon>
        <taxon>Lishizhenia</taxon>
    </lineage>
</organism>
<accession>A0A1I6YAW1</accession>
<dbReference type="EMBL" id="FPAS01000001">
    <property type="protein sequence ID" value="SFT47665.1"/>
    <property type="molecule type" value="Genomic_DNA"/>
</dbReference>
<gene>
    <name evidence="1" type="ORF">SAMN05216474_0773</name>
</gene>
<dbReference type="Proteomes" id="UP000236454">
    <property type="component" value="Unassembled WGS sequence"/>
</dbReference>
<name>A0A1I6YAW1_9FLAO</name>
<dbReference type="STRING" id="477690.SAMN05216474_0773"/>
<sequence length="374" mass="44866">MPIYKSLNRTNQHSKMTLDQKLLKEIDKDLTTELRARQDYIMEKLRVRLNQDRYSFQRFNGLFGGKNNTYVDSVRTQFTDFNDFYSQWLKGVTDHYEERYYNGKAVNNHNAVLLKDAEIEKYVRIFLERNFYRNLKERTRSKPDERLWTIWFGYNLVFGLLIAPRYIQGVWNNDKSEIRRVNYKYWTLGHVISEGFVDNNTDSTFKIRNLREFEAVYISILKQLSNSQYEKEIYDRYIQYLKDSTNYLEEPLLIPELRYNGLDKKHKYRVDFTVLNAHTMDYVGFEISPASSHMSVLKLKEKQKAVNEELSIKWGKEMDKRNDYFKDFGITIITFTDESLMDIDNCWLQIENILKRRANEKTSVRAELARIASI</sequence>
<evidence type="ECO:0000313" key="1">
    <source>
        <dbReference type="EMBL" id="SFT47665.1"/>
    </source>
</evidence>
<evidence type="ECO:0000313" key="2">
    <source>
        <dbReference type="Proteomes" id="UP000236454"/>
    </source>
</evidence>
<dbReference type="AlphaFoldDB" id="A0A1I6YAW1"/>
<keyword evidence="2" id="KW-1185">Reference proteome</keyword>
<proteinExistence type="predicted"/>
<evidence type="ECO:0008006" key="3">
    <source>
        <dbReference type="Google" id="ProtNLM"/>
    </source>
</evidence>
<protein>
    <recommendedName>
        <fullName evidence="3">Topoisomerase II</fullName>
    </recommendedName>
</protein>